<dbReference type="RefSeq" id="WP_091736080.1">
    <property type="nucleotide sequence ID" value="NZ_FNNQ01000002.1"/>
</dbReference>
<dbReference type="EMBL" id="FNNQ01000002">
    <property type="protein sequence ID" value="SDW31472.1"/>
    <property type="molecule type" value="Genomic_DNA"/>
</dbReference>
<name>A0A1H2SIS1_9BACL</name>
<dbReference type="OrthoDB" id="2912061at2"/>
<feature type="chain" id="PRO_5011461847" evidence="1">
    <location>
        <begin position="26"/>
        <end position="131"/>
    </location>
</feature>
<proteinExistence type="predicted"/>
<evidence type="ECO:0000313" key="2">
    <source>
        <dbReference type="EMBL" id="SDW31472.1"/>
    </source>
</evidence>
<gene>
    <name evidence="2" type="ORF">SAMN05444487_102231</name>
</gene>
<feature type="signal peptide" evidence="1">
    <location>
        <begin position="1"/>
        <end position="25"/>
    </location>
</feature>
<accession>A0A1H2SIS1</accession>
<dbReference type="Proteomes" id="UP000198534">
    <property type="component" value="Unassembled WGS sequence"/>
</dbReference>
<protein>
    <submittedName>
        <fullName evidence="2">Uncharacterized protein</fullName>
    </submittedName>
</protein>
<reference evidence="2 3" key="1">
    <citation type="submission" date="2016-10" db="EMBL/GenBank/DDBJ databases">
        <authorList>
            <person name="de Groot N.N."/>
        </authorList>
    </citation>
    <scope>NUCLEOTIDE SEQUENCE [LARGE SCALE GENOMIC DNA]</scope>
    <source>
        <strain evidence="2 3">DSM 45610</strain>
    </source>
</reference>
<evidence type="ECO:0000313" key="3">
    <source>
        <dbReference type="Proteomes" id="UP000198534"/>
    </source>
</evidence>
<sequence length="131" mass="14282">MIFKKISAMIAVVAASLLMPSASFADDYQAQFWDYIGSSTFTDQSSVAKSSGGSFKFTFKSASTAVNGTYWLWEEDPDGFQYVGKVTVKDGGGGEFYNVGGFVDGSNNRAEFVLTKDNSQQTTVNFYNFST</sequence>
<keyword evidence="1" id="KW-0732">Signal</keyword>
<dbReference type="AlphaFoldDB" id="A0A1H2SIS1"/>
<keyword evidence="3" id="KW-1185">Reference proteome</keyword>
<organism evidence="2 3">
    <name type="scientific">Marininema mesophilum</name>
    <dbReference type="NCBI Taxonomy" id="1048340"/>
    <lineage>
        <taxon>Bacteria</taxon>
        <taxon>Bacillati</taxon>
        <taxon>Bacillota</taxon>
        <taxon>Bacilli</taxon>
        <taxon>Bacillales</taxon>
        <taxon>Thermoactinomycetaceae</taxon>
        <taxon>Marininema</taxon>
    </lineage>
</organism>
<evidence type="ECO:0000256" key="1">
    <source>
        <dbReference type="SAM" id="SignalP"/>
    </source>
</evidence>